<evidence type="ECO:0000256" key="4">
    <source>
        <dbReference type="ARBA" id="ARBA00022598"/>
    </source>
</evidence>
<dbReference type="InterPro" id="IPR045864">
    <property type="entry name" value="aa-tRNA-synth_II/BPL/LPL"/>
</dbReference>
<name>A0A1F8C1D6_9BACT</name>
<dbReference type="InterPro" id="IPR018164">
    <property type="entry name" value="Ala-tRNA-synth_IIc_N"/>
</dbReference>
<evidence type="ECO:0000259" key="10">
    <source>
        <dbReference type="PROSITE" id="PS50860"/>
    </source>
</evidence>
<dbReference type="InterPro" id="IPR018165">
    <property type="entry name" value="Ala-tRNA-synth_IIc_core"/>
</dbReference>
<dbReference type="GO" id="GO:0005829">
    <property type="term" value="C:cytosol"/>
    <property type="evidence" value="ECO:0007669"/>
    <property type="project" value="TreeGrafter"/>
</dbReference>
<dbReference type="InterPro" id="IPR012947">
    <property type="entry name" value="tRNA_SAD"/>
</dbReference>
<proteinExistence type="inferred from homology"/>
<dbReference type="AlphaFoldDB" id="A0A1F8C1D6"/>
<evidence type="ECO:0000256" key="6">
    <source>
        <dbReference type="ARBA" id="ARBA00022840"/>
    </source>
</evidence>
<dbReference type="NCBIfam" id="NF002436">
    <property type="entry name" value="PRK01584.1"/>
    <property type="match status" value="1"/>
</dbReference>
<dbReference type="InterPro" id="IPR018162">
    <property type="entry name" value="Ala-tRNA-ligase_IIc_anticod-bd"/>
</dbReference>
<dbReference type="PROSITE" id="PS50860">
    <property type="entry name" value="AA_TRNA_LIGASE_II_ALA"/>
    <property type="match status" value="1"/>
</dbReference>
<keyword evidence="3" id="KW-0820">tRNA-binding</keyword>
<dbReference type="Pfam" id="PF07973">
    <property type="entry name" value="tRNA_SAD"/>
    <property type="match status" value="1"/>
</dbReference>
<dbReference type="SUPFAM" id="SSF55681">
    <property type="entry name" value="Class II aaRS and biotin synthetases"/>
    <property type="match status" value="1"/>
</dbReference>
<dbReference type="InterPro" id="IPR050058">
    <property type="entry name" value="Ala-tRNA_ligase"/>
</dbReference>
<comment type="similarity">
    <text evidence="1">Belongs to the class-II aminoacyl-tRNA synthetase family.</text>
</comment>
<dbReference type="EC" id="6.1.1.7" evidence="2"/>
<reference evidence="11 12" key="1">
    <citation type="journal article" date="2016" name="Nat. Commun.">
        <title>Thousands of microbial genomes shed light on interconnected biogeochemical processes in an aquifer system.</title>
        <authorList>
            <person name="Anantharaman K."/>
            <person name="Brown C.T."/>
            <person name="Hug L.A."/>
            <person name="Sharon I."/>
            <person name="Castelle C.J."/>
            <person name="Probst A.J."/>
            <person name="Thomas B.C."/>
            <person name="Singh A."/>
            <person name="Wilkins M.J."/>
            <person name="Karaoz U."/>
            <person name="Brodie E.L."/>
            <person name="Williams K.H."/>
            <person name="Hubbard S.S."/>
            <person name="Banfield J.F."/>
        </authorList>
    </citation>
    <scope>NUCLEOTIDE SEQUENCE [LARGE SCALE GENOMIC DNA]</scope>
</reference>
<dbReference type="Proteomes" id="UP000178429">
    <property type="component" value="Unassembled WGS sequence"/>
</dbReference>
<dbReference type="GO" id="GO:0002161">
    <property type="term" value="F:aminoacyl-tRNA deacylase activity"/>
    <property type="evidence" value="ECO:0007669"/>
    <property type="project" value="TreeGrafter"/>
</dbReference>
<dbReference type="SUPFAM" id="SSF55186">
    <property type="entry name" value="ThrRS/AlaRS common domain"/>
    <property type="match status" value="1"/>
</dbReference>
<keyword evidence="4" id="KW-0436">Ligase</keyword>
<evidence type="ECO:0000256" key="3">
    <source>
        <dbReference type="ARBA" id="ARBA00022555"/>
    </source>
</evidence>
<dbReference type="SMART" id="SM00863">
    <property type="entry name" value="tRNA_SAD"/>
    <property type="match status" value="1"/>
</dbReference>
<evidence type="ECO:0000256" key="7">
    <source>
        <dbReference type="ARBA" id="ARBA00022884"/>
    </source>
</evidence>
<dbReference type="GO" id="GO:0004813">
    <property type="term" value="F:alanine-tRNA ligase activity"/>
    <property type="evidence" value="ECO:0007669"/>
    <property type="project" value="UniProtKB-EC"/>
</dbReference>
<comment type="caution">
    <text evidence="11">The sequence shown here is derived from an EMBL/GenBank/DDBJ whole genome shotgun (WGS) entry which is preliminary data.</text>
</comment>
<dbReference type="PANTHER" id="PTHR11777">
    <property type="entry name" value="ALANYL-TRNA SYNTHETASE"/>
    <property type="match status" value="1"/>
</dbReference>
<keyword evidence="9" id="KW-0030">Aminoacyl-tRNA synthetase</keyword>
<dbReference type="SUPFAM" id="SSF101353">
    <property type="entry name" value="Putative anticodon-binding domain of alanyl-tRNA synthetase (AlaRS)"/>
    <property type="match status" value="1"/>
</dbReference>
<keyword evidence="6" id="KW-0067">ATP-binding</keyword>
<dbReference type="Gene3D" id="3.30.980.10">
    <property type="entry name" value="Threonyl-trna Synthetase, Chain A, domain 2"/>
    <property type="match status" value="1"/>
</dbReference>
<dbReference type="GO" id="GO:0006419">
    <property type="term" value="P:alanyl-tRNA aminoacylation"/>
    <property type="evidence" value="ECO:0007669"/>
    <property type="project" value="InterPro"/>
</dbReference>
<evidence type="ECO:0000313" key="11">
    <source>
        <dbReference type="EMBL" id="OGM70147.1"/>
    </source>
</evidence>
<evidence type="ECO:0000256" key="2">
    <source>
        <dbReference type="ARBA" id="ARBA00013168"/>
    </source>
</evidence>
<dbReference type="STRING" id="1802525.A2975_03670"/>
<organism evidence="11 12">
    <name type="scientific">Candidatus Woesebacteria bacterium RIFCSPLOWO2_01_FULL_44_14</name>
    <dbReference type="NCBI Taxonomy" id="1802525"/>
    <lineage>
        <taxon>Bacteria</taxon>
        <taxon>Candidatus Woeseibacteriota</taxon>
    </lineage>
</organism>
<dbReference type="GO" id="GO:0000049">
    <property type="term" value="F:tRNA binding"/>
    <property type="evidence" value="ECO:0007669"/>
    <property type="project" value="UniProtKB-KW"/>
</dbReference>
<dbReference type="InterPro" id="IPR002318">
    <property type="entry name" value="Ala-tRNA-lgiase_IIc"/>
</dbReference>
<evidence type="ECO:0000256" key="1">
    <source>
        <dbReference type="ARBA" id="ARBA00008226"/>
    </source>
</evidence>
<evidence type="ECO:0000256" key="9">
    <source>
        <dbReference type="ARBA" id="ARBA00023146"/>
    </source>
</evidence>
<dbReference type="PRINTS" id="PR00980">
    <property type="entry name" value="TRNASYNTHALA"/>
</dbReference>
<dbReference type="InterPro" id="IPR018163">
    <property type="entry name" value="Thr/Ala-tRNA-synth_IIc_edit"/>
</dbReference>
<sequence>MTTDEVREKYLKFFEARGHKRITPAPLVLENDPTTLFTSSGMQPLVPYLMGETHPEGKRLVDSQPSIRTVDIEEVGDNRHLTYFEMLGNWSLGDYFKEEQLNWIWEFFTEGLSLAREKLWITVFEGGGGVARDEESVEIWKKIGIGQERIFYYPAEKNWWSRSGTPEQMPINEIGGPTSEVFYEFESIKHDKKFGEKCHPNCDCGRFLEIGNSVFMVYKKTKDGLGELPNKNVDFGGGLERLVMAVNDNPDLYQIDVFQRFIGPLEALTGKSYDSFQREMRIVADHIRASEALVKTDVVPGNKLQGYVLRRLIRRAAVKMRNLKGNLQKTDLSFDFTDGVRQVVEEEVERFGKTLDRGLKEMEKIKKIDEKKAFDLYQSYGFPLEITQEIFAEKGQRIDKDKFEAEFEKHKEKSRTAAGGMFKGGLADKSEETTRFHTATHLLHESLRRVLGEHVQQKGSNITSERLRFDFSHSKKLTNEEIKKVEEMVNERITKNLPVKAETMTVKEALDSGALGFFSERYKEKVKAYSIGDFSKEICGGPHVAATGEIGRVRIIKEESLAAGVRRIYVSQTAQ</sequence>
<dbReference type="Gene3D" id="3.30.54.20">
    <property type="match status" value="1"/>
</dbReference>
<keyword evidence="5" id="KW-0547">Nucleotide-binding</keyword>
<keyword evidence="7" id="KW-0694">RNA-binding</keyword>
<dbReference type="EMBL" id="MGHL01000006">
    <property type="protein sequence ID" value="OGM70147.1"/>
    <property type="molecule type" value="Genomic_DNA"/>
</dbReference>
<evidence type="ECO:0000256" key="5">
    <source>
        <dbReference type="ARBA" id="ARBA00022741"/>
    </source>
</evidence>
<feature type="domain" description="Alanyl-transfer RNA synthetases family profile" evidence="10">
    <location>
        <begin position="1"/>
        <end position="575"/>
    </location>
</feature>
<dbReference type="Pfam" id="PF01411">
    <property type="entry name" value="tRNA-synt_2c"/>
    <property type="match status" value="1"/>
</dbReference>
<dbReference type="PANTHER" id="PTHR11777:SF9">
    <property type="entry name" value="ALANINE--TRNA LIGASE, CYTOPLASMIC"/>
    <property type="match status" value="1"/>
</dbReference>
<dbReference type="CDD" id="cd00673">
    <property type="entry name" value="AlaRS_core"/>
    <property type="match status" value="1"/>
</dbReference>
<dbReference type="Gene3D" id="3.30.930.10">
    <property type="entry name" value="Bira Bifunctional Protein, Domain 2"/>
    <property type="match status" value="1"/>
</dbReference>
<accession>A0A1F8C1D6</accession>
<dbReference type="FunFam" id="3.30.980.10:FF:000004">
    <property type="entry name" value="Alanine--tRNA ligase, cytoplasmic"/>
    <property type="match status" value="1"/>
</dbReference>
<keyword evidence="8" id="KW-0648">Protein biosynthesis</keyword>
<evidence type="ECO:0000256" key="8">
    <source>
        <dbReference type="ARBA" id="ARBA00022917"/>
    </source>
</evidence>
<protein>
    <recommendedName>
        <fullName evidence="2">alanine--tRNA ligase</fullName>
        <ecNumber evidence="2">6.1.1.7</ecNumber>
    </recommendedName>
</protein>
<gene>
    <name evidence="11" type="ORF">A2975_03670</name>
</gene>
<dbReference type="GO" id="GO:0005524">
    <property type="term" value="F:ATP binding"/>
    <property type="evidence" value="ECO:0007669"/>
    <property type="project" value="UniProtKB-KW"/>
</dbReference>
<evidence type="ECO:0000313" key="12">
    <source>
        <dbReference type="Proteomes" id="UP000178429"/>
    </source>
</evidence>